<reference evidence="1 2" key="1">
    <citation type="submission" date="2020-08" db="EMBL/GenBank/DDBJ databases">
        <title>Genomic Encyclopedia of Type Strains, Phase IV (KMG-IV): sequencing the most valuable type-strain genomes for metagenomic binning, comparative biology and taxonomic classification.</title>
        <authorList>
            <person name="Goeker M."/>
        </authorList>
    </citation>
    <scope>NUCLEOTIDE SEQUENCE [LARGE SCALE GENOMIC DNA]</scope>
    <source>
        <strain evidence="1 2">DSM 26723</strain>
    </source>
</reference>
<name>A0A841HRL8_9GAMM</name>
<gene>
    <name evidence="1" type="ORF">HNQ60_004184</name>
</gene>
<dbReference type="AlphaFoldDB" id="A0A841HRL8"/>
<dbReference type="Proteomes" id="UP000588068">
    <property type="component" value="Unassembled WGS sequence"/>
</dbReference>
<evidence type="ECO:0000313" key="2">
    <source>
        <dbReference type="Proteomes" id="UP000588068"/>
    </source>
</evidence>
<proteinExistence type="predicted"/>
<accession>A0A841HRL8</accession>
<comment type="caution">
    <text evidence="1">The sequence shown here is derived from an EMBL/GenBank/DDBJ whole genome shotgun (WGS) entry which is preliminary data.</text>
</comment>
<dbReference type="RefSeq" id="WP_221304343.1">
    <property type="nucleotide sequence ID" value="NZ_JACHHZ010000005.1"/>
</dbReference>
<dbReference type="InterPro" id="IPR021856">
    <property type="entry name" value="DUF3465"/>
</dbReference>
<sequence>MKKLLLALIVVAAAYQFTMRGGLPQPSTQPSSPAVAVESSADDILAQAYENQRSNIQVRGHGTVQKILSDDNQGSRHQRFLIRLGSGQTLLVAHNIDLAPRIDSLREGDRVAFFGEYEWNNKGGVLHWTHRDPQGRHAHGWLEHDGRRYE</sequence>
<dbReference type="EMBL" id="JACHHZ010000005">
    <property type="protein sequence ID" value="MBB6095294.1"/>
    <property type="molecule type" value="Genomic_DNA"/>
</dbReference>
<keyword evidence="2" id="KW-1185">Reference proteome</keyword>
<protein>
    <submittedName>
        <fullName evidence="1">Molybdopterin converting factor small subunit</fullName>
    </submittedName>
</protein>
<dbReference type="Pfam" id="PF11948">
    <property type="entry name" value="DUF3465"/>
    <property type="match status" value="1"/>
</dbReference>
<organism evidence="1 2">
    <name type="scientific">Povalibacter uvarum</name>
    <dbReference type="NCBI Taxonomy" id="732238"/>
    <lineage>
        <taxon>Bacteria</taxon>
        <taxon>Pseudomonadati</taxon>
        <taxon>Pseudomonadota</taxon>
        <taxon>Gammaproteobacteria</taxon>
        <taxon>Steroidobacterales</taxon>
        <taxon>Steroidobacteraceae</taxon>
        <taxon>Povalibacter</taxon>
    </lineage>
</organism>
<evidence type="ECO:0000313" key="1">
    <source>
        <dbReference type="EMBL" id="MBB6095294.1"/>
    </source>
</evidence>